<dbReference type="HOGENOM" id="CLU_1746698_0_0_7"/>
<keyword evidence="2" id="KW-1185">Reference proteome</keyword>
<protein>
    <submittedName>
        <fullName evidence="1">Uncharacterized protein</fullName>
    </submittedName>
</protein>
<dbReference type="Proteomes" id="UP000008561">
    <property type="component" value="Chromosome"/>
</dbReference>
<gene>
    <name evidence="1" type="ordered locus">Dole_0889</name>
</gene>
<dbReference type="AlphaFoldDB" id="A8ZVZ0"/>
<dbReference type="PROSITE" id="PS51257">
    <property type="entry name" value="PROKAR_LIPOPROTEIN"/>
    <property type="match status" value="1"/>
</dbReference>
<dbReference type="KEGG" id="dol:Dole_0889"/>
<dbReference type="RefSeq" id="WP_012174317.1">
    <property type="nucleotide sequence ID" value="NC_009943.1"/>
</dbReference>
<sequence>MTIKKRLQTIAAAFLITVIVAGCVYTPIKTNEIAPKNFSYTESAVIYTDGRSAVVIDEAGGLALETDDMWSRTTPEAANLEKFLTGENIIAKQLVSIDPASGQETIEATLLQNARGLEFYFEKKVGKYTVKSPLSEQPEREKWPRRKDK</sequence>
<evidence type="ECO:0000313" key="1">
    <source>
        <dbReference type="EMBL" id="ABW66699.1"/>
    </source>
</evidence>
<dbReference type="EMBL" id="CP000859">
    <property type="protein sequence ID" value="ABW66699.1"/>
    <property type="molecule type" value="Genomic_DNA"/>
</dbReference>
<reference evidence="1 2" key="1">
    <citation type="submission" date="2007-10" db="EMBL/GenBank/DDBJ databases">
        <title>Complete sequence of Desulfococcus oleovorans Hxd3.</title>
        <authorList>
            <consortium name="US DOE Joint Genome Institute"/>
            <person name="Copeland A."/>
            <person name="Lucas S."/>
            <person name="Lapidus A."/>
            <person name="Barry K."/>
            <person name="Glavina del Rio T."/>
            <person name="Dalin E."/>
            <person name="Tice H."/>
            <person name="Pitluck S."/>
            <person name="Kiss H."/>
            <person name="Brettin T."/>
            <person name="Bruce D."/>
            <person name="Detter J.C."/>
            <person name="Han C."/>
            <person name="Schmutz J."/>
            <person name="Larimer F."/>
            <person name="Land M."/>
            <person name="Hauser L."/>
            <person name="Kyrpides N."/>
            <person name="Kim E."/>
            <person name="Wawrik B."/>
            <person name="Richardson P."/>
        </authorList>
    </citation>
    <scope>NUCLEOTIDE SEQUENCE [LARGE SCALE GENOMIC DNA]</scope>
    <source>
        <strain evidence="2">DSM 6200 / JCM 39069 / Hxd3</strain>
    </source>
</reference>
<name>A8ZVZ0_DESOH</name>
<accession>A8ZVZ0</accession>
<organism evidence="1 2">
    <name type="scientific">Desulfosudis oleivorans (strain DSM 6200 / JCM 39069 / Hxd3)</name>
    <name type="common">Desulfococcus oleovorans</name>
    <dbReference type="NCBI Taxonomy" id="96561"/>
    <lineage>
        <taxon>Bacteria</taxon>
        <taxon>Pseudomonadati</taxon>
        <taxon>Thermodesulfobacteriota</taxon>
        <taxon>Desulfobacteria</taxon>
        <taxon>Desulfobacterales</taxon>
        <taxon>Desulfosudaceae</taxon>
        <taxon>Desulfosudis</taxon>
    </lineage>
</organism>
<evidence type="ECO:0000313" key="2">
    <source>
        <dbReference type="Proteomes" id="UP000008561"/>
    </source>
</evidence>
<dbReference type="STRING" id="96561.Dole_0889"/>
<proteinExistence type="predicted"/>